<dbReference type="GO" id="GO:0005886">
    <property type="term" value="C:plasma membrane"/>
    <property type="evidence" value="ECO:0007669"/>
    <property type="project" value="UniProtKB-SubCell"/>
</dbReference>
<evidence type="ECO:0000313" key="12">
    <source>
        <dbReference type="EMBL" id="NMH66153.1"/>
    </source>
</evidence>
<evidence type="ECO:0000256" key="1">
    <source>
        <dbReference type="ARBA" id="ARBA00004377"/>
    </source>
</evidence>
<evidence type="ECO:0000256" key="11">
    <source>
        <dbReference type="SAM" id="Phobius"/>
    </source>
</evidence>
<evidence type="ECO:0000256" key="5">
    <source>
        <dbReference type="ARBA" id="ARBA00022519"/>
    </source>
</evidence>
<evidence type="ECO:0000256" key="9">
    <source>
        <dbReference type="ARBA" id="ARBA00023136"/>
    </source>
</evidence>
<dbReference type="Pfam" id="PF04612">
    <property type="entry name" value="T2SSM"/>
    <property type="match status" value="1"/>
</dbReference>
<dbReference type="InterPro" id="IPR007690">
    <property type="entry name" value="T2SS_GspM"/>
</dbReference>
<comment type="similarity">
    <text evidence="2 10">Belongs to the GSP M family.</text>
</comment>
<evidence type="ECO:0000256" key="2">
    <source>
        <dbReference type="ARBA" id="ARBA00010637"/>
    </source>
</evidence>
<protein>
    <recommendedName>
        <fullName evidence="10">Type II secretion system protein M</fullName>
        <shortName evidence="10">T2SS protein M</shortName>
    </recommendedName>
    <alternativeName>
        <fullName evidence="10">General secretion pathway protein M</fullName>
    </alternativeName>
</protein>
<dbReference type="PIRSF" id="PIRSF006291">
    <property type="entry name" value="GspM"/>
    <property type="match status" value="1"/>
</dbReference>
<keyword evidence="3 10" id="KW-0813">Transport</keyword>
<dbReference type="GO" id="GO:0015628">
    <property type="term" value="P:protein secretion by the type II secretion system"/>
    <property type="evidence" value="ECO:0007669"/>
    <property type="project" value="InterPro"/>
</dbReference>
<comment type="subcellular location">
    <subcellularLocation>
        <location evidence="1">Cell inner membrane</location>
        <topology evidence="1">Single-pass membrane protein</topology>
    </subcellularLocation>
</comment>
<keyword evidence="9 10" id="KW-0472">Membrane</keyword>
<keyword evidence="13" id="KW-1185">Reference proteome</keyword>
<evidence type="ECO:0000256" key="10">
    <source>
        <dbReference type="PIRNR" id="PIRNR006291"/>
    </source>
</evidence>
<dbReference type="AlphaFoldDB" id="A0A972FTY7"/>
<keyword evidence="7 10" id="KW-0653">Protein transport</keyword>
<organism evidence="12 13">
    <name type="scientific">Shewanella salipaludis</name>
    <dbReference type="NCBI Taxonomy" id="2723052"/>
    <lineage>
        <taxon>Bacteria</taxon>
        <taxon>Pseudomonadati</taxon>
        <taxon>Pseudomonadota</taxon>
        <taxon>Gammaproteobacteria</taxon>
        <taxon>Alteromonadales</taxon>
        <taxon>Shewanellaceae</taxon>
        <taxon>Shewanella</taxon>
    </lineage>
</organism>
<keyword evidence="4 10" id="KW-1003">Cell membrane</keyword>
<dbReference type="SUPFAM" id="SSF103054">
    <property type="entry name" value="General secretion pathway protein M, EpsM"/>
    <property type="match status" value="1"/>
</dbReference>
<keyword evidence="8 11" id="KW-1133">Transmembrane helix</keyword>
<evidence type="ECO:0000313" key="13">
    <source>
        <dbReference type="Proteomes" id="UP000737113"/>
    </source>
</evidence>
<keyword evidence="5 10" id="KW-0997">Cell inner membrane</keyword>
<dbReference type="InterPro" id="IPR023229">
    <property type="entry name" value="T2SS_M_periplasmic_sf"/>
</dbReference>
<comment type="caution">
    <text evidence="12">The sequence shown here is derived from an EMBL/GenBank/DDBJ whole genome shotgun (WGS) entry which is preliminary data.</text>
</comment>
<evidence type="ECO:0000256" key="3">
    <source>
        <dbReference type="ARBA" id="ARBA00022448"/>
    </source>
</evidence>
<gene>
    <name evidence="12" type="ORF">HC757_13390</name>
</gene>
<dbReference type="RefSeq" id="WP_169564883.1">
    <property type="nucleotide sequence ID" value="NZ_JAAXYH010000010.1"/>
</dbReference>
<evidence type="ECO:0000256" key="6">
    <source>
        <dbReference type="ARBA" id="ARBA00022692"/>
    </source>
</evidence>
<proteinExistence type="inferred from homology"/>
<dbReference type="GO" id="GO:0015627">
    <property type="term" value="C:type II protein secretion system complex"/>
    <property type="evidence" value="ECO:0007669"/>
    <property type="project" value="InterPro"/>
</dbReference>
<keyword evidence="6 11" id="KW-0812">Transmembrane</keyword>
<comment type="function">
    <text evidence="10">Inner membrane component of the type II secretion system required for the energy-dependent secretion of extracellular factors such as proteases and toxins from the periplasm.</text>
</comment>
<evidence type="ECO:0000256" key="4">
    <source>
        <dbReference type="ARBA" id="ARBA00022475"/>
    </source>
</evidence>
<dbReference type="Proteomes" id="UP000737113">
    <property type="component" value="Unassembled WGS sequence"/>
</dbReference>
<dbReference type="Gene3D" id="3.30.1360.100">
    <property type="entry name" value="General secretion pathway protein M, EpsM"/>
    <property type="match status" value="1"/>
</dbReference>
<dbReference type="EMBL" id="JAAXYH010000010">
    <property type="protein sequence ID" value="NMH66153.1"/>
    <property type="molecule type" value="Genomic_DNA"/>
</dbReference>
<name>A0A972FTY7_9GAMM</name>
<reference evidence="12" key="1">
    <citation type="submission" date="2020-04" db="EMBL/GenBank/DDBJ databases">
        <title>Description of Shewanella salipaludis sp. nov., isolated from a salt marsh.</title>
        <authorList>
            <person name="Park S."/>
            <person name="Yoon J.-H."/>
        </authorList>
    </citation>
    <scope>NUCLEOTIDE SEQUENCE</scope>
    <source>
        <strain evidence="12">SHSM-M6</strain>
    </source>
</reference>
<feature type="transmembrane region" description="Helical" evidence="11">
    <location>
        <begin position="18"/>
        <end position="36"/>
    </location>
</feature>
<sequence length="158" mass="17399">MTELRIWWEGLASREQQLLGFGGVFLLIAVFYWGIWTPIVNAEADALANLKAQQQTLDYVKQTANKIAGLKQSGGKVAATGSLSTLVNQAAGKFGLEITRMQPQGDKIQVWMDDVPFDALLGYLNELVQQQGLSLESVDLAEADTQGYVKVRRIQLSL</sequence>
<evidence type="ECO:0000256" key="7">
    <source>
        <dbReference type="ARBA" id="ARBA00022927"/>
    </source>
</evidence>
<accession>A0A972FTY7</accession>
<evidence type="ECO:0000256" key="8">
    <source>
        <dbReference type="ARBA" id="ARBA00022989"/>
    </source>
</evidence>